<reference evidence="1" key="1">
    <citation type="submission" date="2023-08" db="EMBL/GenBank/DDBJ databases">
        <authorList>
            <person name="Chen Y."/>
            <person name="Shah S."/>
            <person name="Dougan E. K."/>
            <person name="Thang M."/>
            <person name="Chan C."/>
        </authorList>
    </citation>
    <scope>NUCLEOTIDE SEQUENCE</scope>
</reference>
<organism evidence="1 2">
    <name type="scientific">Effrenium voratum</name>
    <dbReference type="NCBI Taxonomy" id="2562239"/>
    <lineage>
        <taxon>Eukaryota</taxon>
        <taxon>Sar</taxon>
        <taxon>Alveolata</taxon>
        <taxon>Dinophyceae</taxon>
        <taxon>Suessiales</taxon>
        <taxon>Symbiodiniaceae</taxon>
        <taxon>Effrenium</taxon>
    </lineage>
</organism>
<proteinExistence type="predicted"/>
<evidence type="ECO:0000313" key="2">
    <source>
        <dbReference type="Proteomes" id="UP001178507"/>
    </source>
</evidence>
<comment type="caution">
    <text evidence="1">The sequence shown here is derived from an EMBL/GenBank/DDBJ whole genome shotgun (WGS) entry which is preliminary data.</text>
</comment>
<dbReference type="Proteomes" id="UP001178507">
    <property type="component" value="Unassembled WGS sequence"/>
</dbReference>
<keyword evidence="2" id="KW-1185">Reference proteome</keyword>
<dbReference type="EMBL" id="CAUJNA010000803">
    <property type="protein sequence ID" value="CAJ1381380.1"/>
    <property type="molecule type" value="Genomic_DNA"/>
</dbReference>
<sequence length="365" mass="39964">MEFGVCGLDVTLPKEELQLLQAPPGSAVSPVAAFQLAYQGFPWRPTAAYDATSPLAERRYPNGETYPAWHEIDEMIFAMPPKTKLSFHFNESKECPYVSSLLQGEPEALRLVEHLCAEYRARHLQINISAFGVPQELFAGEKMEMSAKRIAQLAEQHPKTLFVVPVFQRPGDPGPVDSWPFMSKILEFSMRSGKPAPNLVAFFDNSSGRGRAPDAVPEVPSSSDASGFQRVASSLSELCSFGGVLGFAWGIVDILGGARDVSPECGPKHWLHRWDQRLQREGVAVQISRPSCGAGVCMSLRRSDGFSAREDARPTHRRRGVSQAAAGGVRVGEGPADGQENRSLRWCKSQIPRPNAICAVVNPHN</sequence>
<protein>
    <submittedName>
        <fullName evidence="1">Uncharacterized protein</fullName>
    </submittedName>
</protein>
<gene>
    <name evidence="1" type="ORF">EVOR1521_LOCUS9088</name>
</gene>
<name>A0AA36I5J9_9DINO</name>
<evidence type="ECO:0000313" key="1">
    <source>
        <dbReference type="EMBL" id="CAJ1381380.1"/>
    </source>
</evidence>
<accession>A0AA36I5J9</accession>
<dbReference type="AlphaFoldDB" id="A0AA36I5J9"/>